<dbReference type="eggNOG" id="KOG2650">
    <property type="taxonomic scope" value="Eukaryota"/>
</dbReference>
<dbReference type="PRINTS" id="PR00765">
    <property type="entry name" value="CRBOXYPTASEA"/>
</dbReference>
<sequence length="527" mass="60897">MKAELGWLAFLPVCVALDLSDWPVLSFSDDISNFSDYKVVRINPGTEECISFLRTLYWKLPHSSLDFWQPPTSLNQFVDVSVSPMVSQRFFNELYYRKISYNILIPNLQQAIEDERSINNVQMDAHQIQFDRYNTFDQIENYLFDIHQKYPNLVKLREIGKSYENRTLWVVQIGKPSSERKAKLWIDAGIHAREWISPAVALSFINKLLNGYGKEEEITQMLDHMDWYILPVMNPDGYVHTFAKNRMWRKNRRPSSCYKTTMSTMCCVGVDLNRNFNWFWATTGSSSDPCHDTYHGTAPFSESESKSVKEFLENTKVDGFLSFHSYSQLWLIPYGHKKRTYPEDYSSVLKPLALQATNALSKLYGTKYIAGTGADLMYEASGASHDFAKGNLQIKYAYLVELRPQNTMFANGFLLPEREILPTCDETWQAVKVVAYSLLNDTRLDSRVPTKTTTDLPFAASTIVTFMTKGPTVSTKEVVTEETIVPNRIMQCVDHSRYCKWWRVHHLCNKERVKNQCPLSCLPECKI</sequence>
<evidence type="ECO:0000256" key="13">
    <source>
        <dbReference type="SAM" id="SignalP"/>
    </source>
</evidence>
<dbReference type="Proteomes" id="UP000582659">
    <property type="component" value="Unassembled WGS sequence"/>
</dbReference>
<keyword evidence="3" id="KW-0121">Carboxypeptidase</keyword>
<dbReference type="SMR" id="A0A1I7S7F1"/>
<gene>
    <name evidence="15" type="ORF">BXYJ_LOCUS1574</name>
</gene>
<name>A0A1I7S7F1_BURXY</name>
<keyword evidence="9" id="KW-0482">Metalloprotease</keyword>
<evidence type="ECO:0000256" key="10">
    <source>
        <dbReference type="ARBA" id="ARBA00023157"/>
    </source>
</evidence>
<dbReference type="GO" id="GO:0008270">
    <property type="term" value="F:zinc ion binding"/>
    <property type="evidence" value="ECO:0007669"/>
    <property type="project" value="InterPro"/>
</dbReference>
<dbReference type="EMBL" id="CAJFCV020000001">
    <property type="protein sequence ID" value="CAG9085019.1"/>
    <property type="molecule type" value="Genomic_DNA"/>
</dbReference>
<evidence type="ECO:0000313" key="18">
    <source>
        <dbReference type="WBParaSite" id="BXY_0894200.1"/>
    </source>
</evidence>
<dbReference type="Pfam" id="PF00246">
    <property type="entry name" value="Peptidase_M14"/>
    <property type="match status" value="1"/>
</dbReference>
<comment type="cofactor">
    <cofactor evidence="1">
        <name>Zn(2+)</name>
        <dbReference type="ChEBI" id="CHEBI:29105"/>
    </cofactor>
</comment>
<dbReference type="InterPro" id="IPR057247">
    <property type="entry name" value="CARBOXYPEPT_ZN_2"/>
</dbReference>
<dbReference type="GO" id="GO:0005615">
    <property type="term" value="C:extracellular space"/>
    <property type="evidence" value="ECO:0007669"/>
    <property type="project" value="TreeGrafter"/>
</dbReference>
<evidence type="ECO:0000256" key="6">
    <source>
        <dbReference type="ARBA" id="ARBA00022729"/>
    </source>
</evidence>
<evidence type="ECO:0000256" key="8">
    <source>
        <dbReference type="ARBA" id="ARBA00022833"/>
    </source>
</evidence>
<evidence type="ECO:0000256" key="11">
    <source>
        <dbReference type="ARBA" id="ARBA00069039"/>
    </source>
</evidence>
<feature type="active site" description="Proton donor/acceptor" evidence="12">
    <location>
        <position position="401"/>
    </location>
</feature>
<evidence type="ECO:0000313" key="17">
    <source>
        <dbReference type="Proteomes" id="UP000659654"/>
    </source>
</evidence>
<protein>
    <recommendedName>
        <fullName evidence="11">Zinc carboxypeptidase A 1</fullName>
    </recommendedName>
</protein>
<evidence type="ECO:0000256" key="1">
    <source>
        <dbReference type="ARBA" id="ARBA00001947"/>
    </source>
</evidence>
<evidence type="ECO:0000256" key="3">
    <source>
        <dbReference type="ARBA" id="ARBA00022645"/>
    </source>
</evidence>
<evidence type="ECO:0000256" key="7">
    <source>
        <dbReference type="ARBA" id="ARBA00022801"/>
    </source>
</evidence>
<dbReference type="SUPFAM" id="SSF54897">
    <property type="entry name" value="Protease propeptides/inhibitors"/>
    <property type="match status" value="1"/>
</dbReference>
<dbReference type="PROSITE" id="PS00133">
    <property type="entry name" value="CARBOXYPEPT_ZN_2"/>
    <property type="match status" value="1"/>
</dbReference>
<dbReference type="CDD" id="cd03860">
    <property type="entry name" value="M14_CP_A-B_like"/>
    <property type="match status" value="1"/>
</dbReference>
<evidence type="ECO:0000256" key="2">
    <source>
        <dbReference type="ARBA" id="ARBA00005988"/>
    </source>
</evidence>
<dbReference type="FunFam" id="3.30.70.340:FF:000002">
    <property type="entry name" value="Carboxypeptidase A"/>
    <property type="match status" value="1"/>
</dbReference>
<dbReference type="OrthoDB" id="3626597at2759"/>
<dbReference type="SMART" id="SM00631">
    <property type="entry name" value="Zn_pept"/>
    <property type="match status" value="1"/>
</dbReference>
<comment type="similarity">
    <text evidence="2 12">Belongs to the peptidase M14 family.</text>
</comment>
<dbReference type="GO" id="GO:0006508">
    <property type="term" value="P:proteolysis"/>
    <property type="evidence" value="ECO:0007669"/>
    <property type="project" value="UniProtKB-KW"/>
</dbReference>
<proteinExistence type="inferred from homology"/>
<dbReference type="GO" id="GO:0004181">
    <property type="term" value="F:metallocarboxypeptidase activity"/>
    <property type="evidence" value="ECO:0007669"/>
    <property type="project" value="InterPro"/>
</dbReference>
<dbReference type="InterPro" id="IPR000834">
    <property type="entry name" value="Peptidase_M14"/>
</dbReference>
<dbReference type="InterPro" id="IPR003146">
    <property type="entry name" value="M14A_act_pep"/>
</dbReference>
<dbReference type="Pfam" id="PF02244">
    <property type="entry name" value="Propep_M14"/>
    <property type="match status" value="1"/>
</dbReference>
<organism evidence="16 18">
    <name type="scientific">Bursaphelenchus xylophilus</name>
    <name type="common">Pinewood nematode worm</name>
    <name type="synonym">Aphelenchoides xylophilus</name>
    <dbReference type="NCBI Taxonomy" id="6326"/>
    <lineage>
        <taxon>Eukaryota</taxon>
        <taxon>Metazoa</taxon>
        <taxon>Ecdysozoa</taxon>
        <taxon>Nematoda</taxon>
        <taxon>Chromadorea</taxon>
        <taxon>Rhabditida</taxon>
        <taxon>Tylenchina</taxon>
        <taxon>Tylenchomorpha</taxon>
        <taxon>Aphelenchoidea</taxon>
        <taxon>Aphelenchoididae</taxon>
        <taxon>Bursaphelenchus</taxon>
    </lineage>
</organism>
<dbReference type="PANTHER" id="PTHR11705">
    <property type="entry name" value="PROTEASE FAMILY M14 CARBOXYPEPTIDASE A,B"/>
    <property type="match status" value="1"/>
</dbReference>
<accession>A0A1I7S7F1</accession>
<dbReference type="WBParaSite" id="BXY_0894200.1">
    <property type="protein sequence ID" value="BXY_0894200.1"/>
    <property type="gene ID" value="BXY_0894200"/>
</dbReference>
<reference evidence="18" key="1">
    <citation type="submission" date="2016-11" db="UniProtKB">
        <authorList>
            <consortium name="WormBaseParasite"/>
        </authorList>
    </citation>
    <scope>IDENTIFICATION</scope>
</reference>
<dbReference type="FunFam" id="3.40.630.10:FF:000056">
    <property type="entry name" value="Zinc carboxypeptidase"/>
    <property type="match status" value="1"/>
</dbReference>
<keyword evidence="6 13" id="KW-0732">Signal</keyword>
<dbReference type="Gene3D" id="3.30.70.340">
    <property type="entry name" value="Metallocarboxypeptidase-like"/>
    <property type="match status" value="1"/>
</dbReference>
<keyword evidence="17" id="KW-1185">Reference proteome</keyword>
<keyword evidence="4" id="KW-0645">Protease</keyword>
<evidence type="ECO:0000313" key="15">
    <source>
        <dbReference type="EMBL" id="CAD5209716.1"/>
    </source>
</evidence>
<dbReference type="AlphaFoldDB" id="A0A1I7S7F1"/>
<evidence type="ECO:0000259" key="14">
    <source>
        <dbReference type="PROSITE" id="PS52035"/>
    </source>
</evidence>
<keyword evidence="10" id="KW-1015">Disulfide bond</keyword>
<evidence type="ECO:0000256" key="12">
    <source>
        <dbReference type="PROSITE-ProRule" id="PRU01379"/>
    </source>
</evidence>
<evidence type="ECO:0000313" key="16">
    <source>
        <dbReference type="Proteomes" id="UP000095284"/>
    </source>
</evidence>
<keyword evidence="5" id="KW-0479">Metal-binding</keyword>
<dbReference type="EMBL" id="CAJFDI010000001">
    <property type="protein sequence ID" value="CAD5209716.1"/>
    <property type="molecule type" value="Genomic_DNA"/>
</dbReference>
<reference evidence="15" key="2">
    <citation type="submission" date="2020-09" db="EMBL/GenBank/DDBJ databases">
        <authorList>
            <person name="Kikuchi T."/>
        </authorList>
    </citation>
    <scope>NUCLEOTIDE SEQUENCE</scope>
    <source>
        <strain evidence="15">Ka4C1</strain>
    </source>
</reference>
<feature type="chain" id="PRO_5035359781" description="Zinc carboxypeptidase A 1" evidence="13">
    <location>
        <begin position="17"/>
        <end position="527"/>
    </location>
</feature>
<evidence type="ECO:0000256" key="9">
    <source>
        <dbReference type="ARBA" id="ARBA00023049"/>
    </source>
</evidence>
<feature type="domain" description="Peptidase M14" evidence="14">
    <location>
        <begin position="132"/>
        <end position="438"/>
    </location>
</feature>
<dbReference type="InterPro" id="IPR036990">
    <property type="entry name" value="M14A-like_propep"/>
</dbReference>
<dbReference type="Proteomes" id="UP000095284">
    <property type="component" value="Unplaced"/>
</dbReference>
<evidence type="ECO:0000256" key="4">
    <source>
        <dbReference type="ARBA" id="ARBA00022670"/>
    </source>
</evidence>
<dbReference type="PANTHER" id="PTHR11705:SF133">
    <property type="entry name" value="PEPTIDASE M14 CARBOXYPEPTIDASE A DOMAIN-CONTAINING PROTEIN"/>
    <property type="match status" value="1"/>
</dbReference>
<keyword evidence="7" id="KW-0378">Hydrolase</keyword>
<evidence type="ECO:0000256" key="5">
    <source>
        <dbReference type="ARBA" id="ARBA00022723"/>
    </source>
</evidence>
<feature type="signal peptide" evidence="13">
    <location>
        <begin position="1"/>
        <end position="16"/>
    </location>
</feature>
<keyword evidence="8" id="KW-0862">Zinc</keyword>
<dbReference type="SUPFAM" id="SSF53187">
    <property type="entry name" value="Zn-dependent exopeptidases"/>
    <property type="match status" value="1"/>
</dbReference>
<dbReference type="Gene3D" id="3.40.630.10">
    <property type="entry name" value="Zn peptidases"/>
    <property type="match status" value="1"/>
</dbReference>
<dbReference type="Proteomes" id="UP000659654">
    <property type="component" value="Unassembled WGS sequence"/>
</dbReference>
<dbReference type="PROSITE" id="PS52035">
    <property type="entry name" value="PEPTIDASE_M14"/>
    <property type="match status" value="1"/>
</dbReference>